<evidence type="ECO:0000259" key="5">
    <source>
        <dbReference type="PROSITE" id="PS50932"/>
    </source>
</evidence>
<name>A0A380MR24_9GAMM</name>
<evidence type="ECO:0000256" key="3">
    <source>
        <dbReference type="ARBA" id="ARBA00023125"/>
    </source>
</evidence>
<dbReference type="InterPro" id="IPR001761">
    <property type="entry name" value="Peripla_BP/Lac1_sug-bd_dom"/>
</dbReference>
<dbReference type="Gene3D" id="3.40.50.2300">
    <property type="match status" value="2"/>
</dbReference>
<gene>
    <name evidence="6" type="primary">fruR</name>
    <name evidence="6" type="ORF">NCTC13337_00693</name>
</gene>
<dbReference type="Proteomes" id="UP000254601">
    <property type="component" value="Unassembled WGS sequence"/>
</dbReference>
<evidence type="ECO:0000313" key="7">
    <source>
        <dbReference type="Proteomes" id="UP000254601"/>
    </source>
</evidence>
<reference evidence="6 7" key="1">
    <citation type="submission" date="2018-06" db="EMBL/GenBank/DDBJ databases">
        <authorList>
            <consortium name="Pathogen Informatics"/>
            <person name="Doyle S."/>
        </authorList>
    </citation>
    <scope>NUCLEOTIDE SEQUENCE [LARGE SCALE GENOMIC DNA]</scope>
    <source>
        <strain evidence="6 7">NCTC13337</strain>
    </source>
</reference>
<proteinExistence type="predicted"/>
<dbReference type="SUPFAM" id="SSF47413">
    <property type="entry name" value="lambda repressor-like DNA-binding domains"/>
    <property type="match status" value="1"/>
</dbReference>
<dbReference type="Pfam" id="PF00532">
    <property type="entry name" value="Peripla_BP_1"/>
    <property type="match status" value="1"/>
</dbReference>
<dbReference type="Pfam" id="PF00356">
    <property type="entry name" value="LacI"/>
    <property type="match status" value="1"/>
</dbReference>
<evidence type="ECO:0000256" key="4">
    <source>
        <dbReference type="ARBA" id="ARBA00023163"/>
    </source>
</evidence>
<dbReference type="OrthoDB" id="7683681at2"/>
<accession>A0A380MR24</accession>
<dbReference type="InterPro" id="IPR010982">
    <property type="entry name" value="Lambda_DNA-bd_dom_sf"/>
</dbReference>
<evidence type="ECO:0000256" key="1">
    <source>
        <dbReference type="ARBA" id="ARBA00022491"/>
    </source>
</evidence>
<organism evidence="6 7">
    <name type="scientific">Suttonella ornithocola</name>
    <dbReference type="NCBI Taxonomy" id="279832"/>
    <lineage>
        <taxon>Bacteria</taxon>
        <taxon>Pseudomonadati</taxon>
        <taxon>Pseudomonadota</taxon>
        <taxon>Gammaproteobacteria</taxon>
        <taxon>Cardiobacteriales</taxon>
        <taxon>Cardiobacteriaceae</taxon>
        <taxon>Suttonella</taxon>
    </lineage>
</organism>
<keyword evidence="4" id="KW-0804">Transcription</keyword>
<keyword evidence="1" id="KW-0678">Repressor</keyword>
<protein>
    <submittedName>
        <fullName evidence="6">Catabolite repressor/activator</fullName>
    </submittedName>
</protein>
<dbReference type="PROSITE" id="PS50932">
    <property type="entry name" value="HTH_LACI_2"/>
    <property type="match status" value="1"/>
</dbReference>
<evidence type="ECO:0000256" key="2">
    <source>
        <dbReference type="ARBA" id="ARBA00023015"/>
    </source>
</evidence>
<feature type="domain" description="HTH lacI-type" evidence="5">
    <location>
        <begin position="9"/>
        <end position="66"/>
    </location>
</feature>
<evidence type="ECO:0000313" key="6">
    <source>
        <dbReference type="EMBL" id="SUO94363.1"/>
    </source>
</evidence>
<dbReference type="PANTHER" id="PTHR30146">
    <property type="entry name" value="LACI-RELATED TRANSCRIPTIONAL REPRESSOR"/>
    <property type="match status" value="1"/>
</dbReference>
<dbReference type="InterPro" id="IPR000843">
    <property type="entry name" value="HTH_LacI"/>
</dbReference>
<dbReference type="GO" id="GO:0000976">
    <property type="term" value="F:transcription cis-regulatory region binding"/>
    <property type="evidence" value="ECO:0007669"/>
    <property type="project" value="TreeGrafter"/>
</dbReference>
<keyword evidence="2" id="KW-0805">Transcription regulation</keyword>
<dbReference type="EMBL" id="UHIC01000001">
    <property type="protein sequence ID" value="SUO94363.1"/>
    <property type="molecule type" value="Genomic_DNA"/>
</dbReference>
<keyword evidence="7" id="KW-1185">Reference proteome</keyword>
<dbReference type="GO" id="GO:0003700">
    <property type="term" value="F:DNA-binding transcription factor activity"/>
    <property type="evidence" value="ECO:0007669"/>
    <property type="project" value="TreeGrafter"/>
</dbReference>
<dbReference type="AlphaFoldDB" id="A0A380MR24"/>
<keyword evidence="3" id="KW-0238">DNA-binding</keyword>
<dbReference type="SUPFAM" id="SSF53822">
    <property type="entry name" value="Periplasmic binding protein-like I"/>
    <property type="match status" value="1"/>
</dbReference>
<dbReference type="SMART" id="SM00354">
    <property type="entry name" value="HTH_LACI"/>
    <property type="match status" value="1"/>
</dbReference>
<dbReference type="Gene3D" id="1.10.260.40">
    <property type="entry name" value="lambda repressor-like DNA-binding domains"/>
    <property type="match status" value="1"/>
</dbReference>
<sequence>MMKMKKNRITIYDLAQLAGTSASAVSSILNNKWQTRRISPALAEKVSLLAKQHGYAVNRQASILRKAHSHMIGMIVPKYDNRYFTAIAEQFEIMARQRSLFPVITCTFRNPQLELEAARELLSYQVECVVATGCTNPDAIAQLCHSANVQIINLDLPGKTAPSVISDNFNGAKQLTKRLLDIMKQEFNHSKSLWFIGGRKNDHNTQQRIQGFIAAHNEHQIEVNNQYILTPGYSSNKIEQLMKQHIPPEKTGLFINSTIALEGFLRMTYRLSPNHAASLRYGSFDWDPFAALLPQNIGMIRQDIQTMLETVFQWIETPPKKPIYKEIPCLWNNGIYY</sequence>
<dbReference type="PANTHER" id="PTHR30146:SF45">
    <property type="entry name" value="CATABOLITE REPRESSOR_ACTIVATOR"/>
    <property type="match status" value="1"/>
</dbReference>
<dbReference type="InterPro" id="IPR028082">
    <property type="entry name" value="Peripla_BP_I"/>
</dbReference>